<dbReference type="Gene3D" id="1.10.10.10">
    <property type="entry name" value="Winged helix-like DNA-binding domain superfamily/Winged helix DNA-binding domain"/>
    <property type="match status" value="1"/>
</dbReference>
<feature type="region of interest" description="Disordered" evidence="1">
    <location>
        <begin position="262"/>
        <end position="294"/>
    </location>
</feature>
<organism evidence="3 4">
    <name type="scientific">Clavibacter tessellarius</name>
    <dbReference type="NCBI Taxonomy" id="31965"/>
    <lineage>
        <taxon>Bacteria</taxon>
        <taxon>Bacillati</taxon>
        <taxon>Actinomycetota</taxon>
        <taxon>Actinomycetes</taxon>
        <taxon>Micrococcales</taxon>
        <taxon>Microbacteriaceae</taxon>
        <taxon>Clavibacter</taxon>
    </lineage>
</organism>
<dbReference type="GO" id="GO:0006355">
    <property type="term" value="P:regulation of DNA-templated transcription"/>
    <property type="evidence" value="ECO:0007669"/>
    <property type="project" value="InterPro"/>
</dbReference>
<accession>A0A225C6N0</accession>
<dbReference type="InterPro" id="IPR036388">
    <property type="entry name" value="WH-like_DNA-bd_sf"/>
</dbReference>
<dbReference type="InterPro" id="IPR016032">
    <property type="entry name" value="Sig_transdc_resp-reg_C-effctor"/>
</dbReference>
<name>A0A225C6N0_9MICO</name>
<evidence type="ECO:0000313" key="3">
    <source>
        <dbReference type="EMBL" id="OQJ62398.1"/>
    </source>
</evidence>
<reference evidence="3" key="1">
    <citation type="submission" date="2017-08" db="EMBL/GenBank/DDBJ databases">
        <title>Genomes of multiple Clavibacter strains from different subspecies.</title>
        <authorList>
            <person name="Yuan X.-K."/>
            <person name="Li X.-S."/>
            <person name="Nie J."/>
            <person name="De Boer S.H."/>
        </authorList>
    </citation>
    <scope>NUCLEOTIDE SEQUENCE [LARGE SCALE GENOMIC DNA]</scope>
    <source>
        <strain evidence="3">ATCC 33566</strain>
    </source>
</reference>
<feature type="compositionally biased region" description="Acidic residues" evidence="1">
    <location>
        <begin position="285"/>
        <end position="294"/>
    </location>
</feature>
<dbReference type="SUPFAM" id="SSF46894">
    <property type="entry name" value="C-terminal effector domain of the bipartite response regulators"/>
    <property type="match status" value="1"/>
</dbReference>
<dbReference type="GO" id="GO:0003677">
    <property type="term" value="F:DNA binding"/>
    <property type="evidence" value="ECO:0007669"/>
    <property type="project" value="InterPro"/>
</dbReference>
<dbReference type="PROSITE" id="PS50043">
    <property type="entry name" value="HTH_LUXR_2"/>
    <property type="match status" value="1"/>
</dbReference>
<keyword evidence="4" id="KW-1185">Reference proteome</keyword>
<dbReference type="EMBL" id="MZMQ01000001">
    <property type="protein sequence ID" value="OQJ62398.1"/>
    <property type="molecule type" value="Genomic_DNA"/>
</dbReference>
<dbReference type="SMART" id="SM00421">
    <property type="entry name" value="HTH_LUXR"/>
    <property type="match status" value="1"/>
</dbReference>
<evidence type="ECO:0000259" key="2">
    <source>
        <dbReference type="PROSITE" id="PS50043"/>
    </source>
</evidence>
<evidence type="ECO:0000256" key="1">
    <source>
        <dbReference type="SAM" id="MobiDB-lite"/>
    </source>
</evidence>
<dbReference type="Pfam" id="PF00196">
    <property type="entry name" value="GerE"/>
    <property type="match status" value="1"/>
</dbReference>
<evidence type="ECO:0000313" key="4">
    <source>
        <dbReference type="Proteomes" id="UP000215316"/>
    </source>
</evidence>
<feature type="domain" description="HTH luxR-type" evidence="2">
    <location>
        <begin position="190"/>
        <end position="255"/>
    </location>
</feature>
<dbReference type="AlphaFoldDB" id="A0A225C6N0"/>
<comment type="caution">
    <text evidence="3">The sequence shown here is derived from an EMBL/GenBank/DDBJ whole genome shotgun (WGS) entry which is preliminary data.</text>
</comment>
<dbReference type="RefSeq" id="WP_094126905.1">
    <property type="nucleotide sequence ID" value="NZ_CP040788.1"/>
</dbReference>
<proteinExistence type="predicted"/>
<dbReference type="OrthoDB" id="46486at2"/>
<dbReference type="InterPro" id="IPR000792">
    <property type="entry name" value="Tscrpt_reg_LuxR_C"/>
</dbReference>
<protein>
    <recommendedName>
        <fullName evidence="2">HTH luxR-type domain-containing protein</fullName>
    </recommendedName>
</protein>
<sequence length="294" mass="32035">MVDAQHTHEGPPAAQAEPVERARLLRPGQPLGLRLDARVDEFRELLLRCPLEEVRPAGRDWLRLRYEEIVPLVLPAALAAVEHGRTLPPACLDELRAVARRSAAQPDVDLSVALRGALPALRVFALVMHAAAAERDATLVVAMARASHVAHELGTCWVEAWAGHRAQDAATPAVIVAGPAPADADVELDLVARAPDLDDVEERMLALTAHGMSNDEIARATSYSRQAVAWHLGRLMRTWNAPNRTALVSVAFVRGVIRTRRDRRARRAEPPRMIEGGTRGRPAIPEDDGAPTEP</sequence>
<gene>
    <name evidence="3" type="ORF">B5P24_04940</name>
</gene>
<dbReference type="Proteomes" id="UP000215316">
    <property type="component" value="Unassembled WGS sequence"/>
</dbReference>